<evidence type="ECO:0000256" key="2">
    <source>
        <dbReference type="ARBA" id="ARBA00012418"/>
    </source>
</evidence>
<comment type="caution">
    <text evidence="8">The sequence shown here is derived from an EMBL/GenBank/DDBJ whole genome shotgun (WGS) entry which is preliminary data.</text>
</comment>
<dbReference type="SUPFAM" id="SSF64484">
    <property type="entry name" value="beta and beta-prime subunits of DNA dependent RNA-polymerase"/>
    <property type="match status" value="1"/>
</dbReference>
<evidence type="ECO:0000256" key="1">
    <source>
        <dbReference type="ARBA" id="ARBA00006835"/>
    </source>
</evidence>
<keyword evidence="5" id="KW-0548">Nucleotidyltransferase</keyword>
<dbReference type="GO" id="GO:0006351">
    <property type="term" value="P:DNA-templated transcription"/>
    <property type="evidence" value="ECO:0007669"/>
    <property type="project" value="InterPro"/>
</dbReference>
<accession>A0A7J7MGM7</accession>
<dbReference type="GO" id="GO:0000428">
    <property type="term" value="C:DNA-directed RNA polymerase complex"/>
    <property type="evidence" value="ECO:0007669"/>
    <property type="project" value="UniProtKB-KW"/>
</dbReference>
<dbReference type="GO" id="GO:0003899">
    <property type="term" value="F:DNA-directed RNA polymerase activity"/>
    <property type="evidence" value="ECO:0007669"/>
    <property type="project" value="UniProtKB-EC"/>
</dbReference>
<dbReference type="AlphaFoldDB" id="A0A7J7MGM7"/>
<dbReference type="EC" id="2.7.7.6" evidence="2"/>
<sequence length="168" mass="18410">MLLLLDISSIGFCFVRLAEGLKTTGTITTISDWILPVGHFRMCVDNGQAVNLYNIIISKEIMSDLKYSLATGNCGQANAAGTRAGVSQACGMVKNLTLMVYVTLGSAVNPILEFLELWSTTNFEEISPTVIDQAAKFFVNGCWVGIHRNPGLLVKTLRQLVKIFFLFL</sequence>
<dbReference type="Gene3D" id="3.90.1070.20">
    <property type="match status" value="1"/>
</dbReference>
<gene>
    <name evidence="8" type="ORF">GIB67_018985</name>
</gene>
<protein>
    <recommendedName>
        <fullName evidence="2">DNA-directed RNA polymerase</fullName>
        <ecNumber evidence="2">2.7.7.6</ecNumber>
    </recommendedName>
</protein>
<keyword evidence="6" id="KW-0804">Transcription</keyword>
<dbReference type="GO" id="GO:0032549">
    <property type="term" value="F:ribonucleoside binding"/>
    <property type="evidence" value="ECO:0007669"/>
    <property type="project" value="InterPro"/>
</dbReference>
<evidence type="ECO:0000256" key="3">
    <source>
        <dbReference type="ARBA" id="ARBA00022478"/>
    </source>
</evidence>
<dbReference type="Proteomes" id="UP000541444">
    <property type="component" value="Unassembled WGS sequence"/>
</dbReference>
<dbReference type="PANTHER" id="PTHR20856">
    <property type="entry name" value="DNA-DIRECTED RNA POLYMERASE I SUBUNIT 2"/>
    <property type="match status" value="1"/>
</dbReference>
<dbReference type="EMBL" id="JACGCM010001530">
    <property type="protein sequence ID" value="KAF6154063.1"/>
    <property type="molecule type" value="Genomic_DNA"/>
</dbReference>
<evidence type="ECO:0000256" key="7">
    <source>
        <dbReference type="SAM" id="SignalP"/>
    </source>
</evidence>
<evidence type="ECO:0000256" key="6">
    <source>
        <dbReference type="ARBA" id="ARBA00023163"/>
    </source>
</evidence>
<feature type="chain" id="PRO_5029807315" description="DNA-directed RNA polymerase" evidence="7">
    <location>
        <begin position="21"/>
        <end position="168"/>
    </location>
</feature>
<comment type="similarity">
    <text evidence="1">Belongs to the RNA polymerase beta chain family.</text>
</comment>
<keyword evidence="3" id="KW-0240">DNA-directed RNA polymerase</keyword>
<proteinExistence type="inferred from homology"/>
<evidence type="ECO:0000313" key="8">
    <source>
        <dbReference type="EMBL" id="KAF6154063.1"/>
    </source>
</evidence>
<dbReference type="InterPro" id="IPR015712">
    <property type="entry name" value="DNA-dir_RNA_pol_su2"/>
</dbReference>
<evidence type="ECO:0000256" key="5">
    <source>
        <dbReference type="ARBA" id="ARBA00022695"/>
    </source>
</evidence>
<feature type="signal peptide" evidence="7">
    <location>
        <begin position="1"/>
        <end position="20"/>
    </location>
</feature>
<organism evidence="8 9">
    <name type="scientific">Kingdonia uniflora</name>
    <dbReference type="NCBI Taxonomy" id="39325"/>
    <lineage>
        <taxon>Eukaryota</taxon>
        <taxon>Viridiplantae</taxon>
        <taxon>Streptophyta</taxon>
        <taxon>Embryophyta</taxon>
        <taxon>Tracheophyta</taxon>
        <taxon>Spermatophyta</taxon>
        <taxon>Magnoliopsida</taxon>
        <taxon>Ranunculales</taxon>
        <taxon>Circaeasteraceae</taxon>
        <taxon>Kingdonia</taxon>
    </lineage>
</organism>
<evidence type="ECO:0000256" key="4">
    <source>
        <dbReference type="ARBA" id="ARBA00022679"/>
    </source>
</evidence>
<keyword evidence="9" id="KW-1185">Reference proteome</keyword>
<reference evidence="8 9" key="1">
    <citation type="journal article" date="2020" name="IScience">
        <title>Genome Sequencing of the Endangered Kingdonia uniflora (Circaeasteraceae, Ranunculales) Reveals Potential Mechanisms of Evolutionary Specialization.</title>
        <authorList>
            <person name="Sun Y."/>
            <person name="Deng T."/>
            <person name="Zhang A."/>
            <person name="Moore M.J."/>
            <person name="Landis J.B."/>
            <person name="Lin N."/>
            <person name="Zhang H."/>
            <person name="Zhang X."/>
            <person name="Huang J."/>
            <person name="Zhang X."/>
            <person name="Sun H."/>
            <person name="Wang H."/>
        </authorList>
    </citation>
    <scope>NUCLEOTIDE SEQUENCE [LARGE SCALE GENOMIC DNA]</scope>
    <source>
        <strain evidence="8">TB1705</strain>
        <tissue evidence="8">Leaf</tissue>
    </source>
</reference>
<name>A0A7J7MGM7_9MAGN</name>
<evidence type="ECO:0000313" key="9">
    <source>
        <dbReference type="Proteomes" id="UP000541444"/>
    </source>
</evidence>
<keyword evidence="4" id="KW-0808">Transferase</keyword>
<keyword evidence="7" id="KW-0732">Signal</keyword>